<dbReference type="SUPFAM" id="SSF160631">
    <property type="entry name" value="SMI1/KNR4-like"/>
    <property type="match status" value="1"/>
</dbReference>
<dbReference type="InterPro" id="IPR037883">
    <property type="entry name" value="Knr4/Smi1-like_sf"/>
</dbReference>
<evidence type="ECO:0000259" key="1">
    <source>
        <dbReference type="SMART" id="SM00860"/>
    </source>
</evidence>
<dbReference type="SMART" id="SM00860">
    <property type="entry name" value="SMI1_KNR4"/>
    <property type="match status" value="1"/>
</dbReference>
<reference evidence="2 3" key="1">
    <citation type="journal article" date="2010" name="ChemBioChem">
        <title>Cloning and characterization of the biosynthetic gene cluster of 16-membered macrolide antibiotic FD-891: involvement of a dual functional cytochrome P450 monooxygenase catalyzing epoxidation and hydroxylation.</title>
        <authorList>
            <person name="Kudo F."/>
            <person name="Motegi A."/>
            <person name="Mizoue K."/>
            <person name="Eguchi T."/>
        </authorList>
    </citation>
    <scope>NUCLEOTIDE SEQUENCE [LARGE SCALE GENOMIC DNA]</scope>
    <source>
        <strain evidence="2 3">A-8890</strain>
    </source>
</reference>
<dbReference type="Pfam" id="PF09346">
    <property type="entry name" value="SMI1_KNR4"/>
    <property type="match status" value="1"/>
</dbReference>
<protein>
    <recommendedName>
        <fullName evidence="1">Knr4/Smi1-like domain-containing protein</fullName>
    </recommendedName>
</protein>
<evidence type="ECO:0000313" key="3">
    <source>
        <dbReference type="Proteomes" id="UP001321542"/>
    </source>
</evidence>
<reference evidence="2 3" key="2">
    <citation type="journal article" date="2023" name="ChemBioChem">
        <title>Acyltransferase Domain Exchange between Two Independent Type I Polyketide Synthases in the Same Producer Strain of Macrolide Antibiotics.</title>
        <authorList>
            <person name="Kudo F."/>
            <person name="Kishikawa K."/>
            <person name="Tsuboi K."/>
            <person name="Kido T."/>
            <person name="Usui T."/>
            <person name="Hashimoto J."/>
            <person name="Shin-Ya K."/>
            <person name="Miyanaga A."/>
            <person name="Eguchi T."/>
        </authorList>
    </citation>
    <scope>NUCLEOTIDE SEQUENCE [LARGE SCALE GENOMIC DNA]</scope>
    <source>
        <strain evidence="2 3">A-8890</strain>
    </source>
</reference>
<organism evidence="2 3">
    <name type="scientific">Streptomyces graminofaciens</name>
    <dbReference type="NCBI Taxonomy" id="68212"/>
    <lineage>
        <taxon>Bacteria</taxon>
        <taxon>Bacillati</taxon>
        <taxon>Actinomycetota</taxon>
        <taxon>Actinomycetes</taxon>
        <taxon>Kitasatosporales</taxon>
        <taxon>Streptomycetaceae</taxon>
        <taxon>Streptomyces</taxon>
    </lineage>
</organism>
<keyword evidence="3" id="KW-1185">Reference proteome</keyword>
<gene>
    <name evidence="2" type="ORF">SGFS_071380</name>
</gene>
<name>A0ABN5VR01_9ACTN</name>
<dbReference type="Gene3D" id="3.40.1580.10">
    <property type="entry name" value="SMI1/KNR4-like"/>
    <property type="match status" value="1"/>
</dbReference>
<dbReference type="RefSeq" id="WP_286256173.1">
    <property type="nucleotide sequence ID" value="NZ_AP018448.1"/>
</dbReference>
<evidence type="ECO:0000313" key="2">
    <source>
        <dbReference type="EMBL" id="BBC35844.1"/>
    </source>
</evidence>
<dbReference type="Proteomes" id="UP001321542">
    <property type="component" value="Chromosome"/>
</dbReference>
<feature type="domain" description="Knr4/Smi1-like" evidence="1">
    <location>
        <begin position="29"/>
        <end position="155"/>
    </location>
</feature>
<dbReference type="EMBL" id="AP018448">
    <property type="protein sequence ID" value="BBC35844.1"/>
    <property type="molecule type" value="Genomic_DNA"/>
</dbReference>
<accession>A0ABN5VR01</accession>
<sequence length="188" mass="20291">MTEIEQLLERVAEEARNTRPWGWTSLPSPVTTAALARAEATLGFALPPLLAALYLRIGDGGFGPDAGLWPLLDSPFADGPAAVPQYLANRESGPEDTNWPWPEGVLPIAYCCCGACVCVDCTTPEGTVLFFEANANGADQAWYVEEPGLAEWLRTWLDDTSGYDDAGGVKELVSWPDFRIRTAAAQAE</sequence>
<proteinExistence type="predicted"/>
<dbReference type="InterPro" id="IPR018958">
    <property type="entry name" value="Knr4/Smi1-like_dom"/>
</dbReference>